<feature type="compositionally biased region" description="Low complexity" evidence="1">
    <location>
        <begin position="52"/>
        <end position="67"/>
    </location>
</feature>
<protein>
    <recommendedName>
        <fullName evidence="4">D-galactarate dehydratase</fullName>
    </recommendedName>
</protein>
<evidence type="ECO:0008006" key="4">
    <source>
        <dbReference type="Google" id="ProtNLM"/>
    </source>
</evidence>
<feature type="region of interest" description="Disordered" evidence="1">
    <location>
        <begin position="22"/>
        <end position="67"/>
    </location>
</feature>
<dbReference type="Proteomes" id="UP000295142">
    <property type="component" value="Unassembled WGS sequence"/>
</dbReference>
<dbReference type="EMBL" id="SLWW01000004">
    <property type="protein sequence ID" value="TCO72374.1"/>
    <property type="molecule type" value="Genomic_DNA"/>
</dbReference>
<gene>
    <name evidence="2" type="ORF">EV655_10461</name>
</gene>
<evidence type="ECO:0000313" key="2">
    <source>
        <dbReference type="EMBL" id="TCO72374.1"/>
    </source>
</evidence>
<accession>A0A4R2KGV6</accession>
<dbReference type="AlphaFoldDB" id="A0A4R2KGV6"/>
<sequence>MARTGGMWAALALAGCAAVPAERPVSPAEPGAPLSVLRPPPPGARTAEAFDTTTPAERAAATAAPRAPEALLGRTVASLGDPADPGFWAVTPLVARVQPGRLVDSATGFSVLVELRPREAEAGAGTLVSLPALRALGVPLTALREISVFGAAP</sequence>
<evidence type="ECO:0000313" key="3">
    <source>
        <dbReference type="Proteomes" id="UP000295142"/>
    </source>
</evidence>
<name>A0A4R2KGV6_9RHOB</name>
<proteinExistence type="predicted"/>
<reference evidence="2 3" key="1">
    <citation type="submission" date="2019-03" db="EMBL/GenBank/DDBJ databases">
        <title>Genomic Encyclopedia of Type Strains, Phase IV (KMG-IV): sequencing the most valuable type-strain genomes for metagenomic binning, comparative biology and taxonomic classification.</title>
        <authorList>
            <person name="Goeker M."/>
        </authorList>
    </citation>
    <scope>NUCLEOTIDE SEQUENCE [LARGE SCALE GENOMIC DNA]</scope>
    <source>
        <strain evidence="2 3">DSM 4868</strain>
    </source>
</reference>
<comment type="caution">
    <text evidence="2">The sequence shown here is derived from an EMBL/GenBank/DDBJ whole genome shotgun (WGS) entry which is preliminary data.</text>
</comment>
<dbReference type="PROSITE" id="PS51257">
    <property type="entry name" value="PROKAR_LIPOPROTEIN"/>
    <property type="match status" value="1"/>
</dbReference>
<keyword evidence="3" id="KW-1185">Reference proteome</keyword>
<evidence type="ECO:0000256" key="1">
    <source>
        <dbReference type="SAM" id="MobiDB-lite"/>
    </source>
</evidence>
<organism evidence="2 3">
    <name type="scientific">Rhodovulum euryhalinum</name>
    <dbReference type="NCBI Taxonomy" id="35805"/>
    <lineage>
        <taxon>Bacteria</taxon>
        <taxon>Pseudomonadati</taxon>
        <taxon>Pseudomonadota</taxon>
        <taxon>Alphaproteobacteria</taxon>
        <taxon>Rhodobacterales</taxon>
        <taxon>Paracoccaceae</taxon>
        <taxon>Rhodovulum</taxon>
    </lineage>
</organism>
<dbReference type="RefSeq" id="WP_243645002.1">
    <property type="nucleotide sequence ID" value="NZ_SLWW01000004.1"/>
</dbReference>